<evidence type="ECO:0000313" key="5">
    <source>
        <dbReference type="EMBL" id="KAJ9685845.1"/>
    </source>
</evidence>
<accession>A0AA38ZBA3</accession>
<dbReference type="GO" id="GO:0006952">
    <property type="term" value="P:defense response"/>
    <property type="evidence" value="ECO:0007669"/>
    <property type="project" value="UniProtKB-KW"/>
</dbReference>
<dbReference type="EMBL" id="JARBHA010000013">
    <property type="protein sequence ID" value="KAJ9685845.1"/>
    <property type="molecule type" value="Genomic_DNA"/>
</dbReference>
<sequence>MITLALITLTPLYPKSRGYLTADITLLPDTIKAPLRPKGKNLEVISPLVDKASTDALLSASLQVLFDRLASPDLINFIGKLLVVHKALNDAEMKQFSDPLVKDWLVQVKDVVYHAEDLLVEIATETLRCQIEAAEHPQTGGIYQV</sequence>
<evidence type="ECO:0000313" key="6">
    <source>
        <dbReference type="Proteomes" id="UP001168098"/>
    </source>
</evidence>
<dbReference type="Pfam" id="PF18052">
    <property type="entry name" value="Rx_N"/>
    <property type="match status" value="1"/>
</dbReference>
<gene>
    <name evidence="5" type="ORF">PVL29_017781</name>
</gene>
<name>A0AA38ZBA3_VITRO</name>
<feature type="domain" description="Disease resistance N-terminal" evidence="4">
    <location>
        <begin position="77"/>
        <end position="130"/>
    </location>
</feature>
<keyword evidence="1" id="KW-0677">Repeat</keyword>
<evidence type="ECO:0000259" key="4">
    <source>
        <dbReference type="Pfam" id="PF18052"/>
    </source>
</evidence>
<proteinExistence type="predicted"/>
<dbReference type="Proteomes" id="UP001168098">
    <property type="component" value="Unassembled WGS sequence"/>
</dbReference>
<evidence type="ECO:0000256" key="1">
    <source>
        <dbReference type="ARBA" id="ARBA00022737"/>
    </source>
</evidence>
<dbReference type="InterPro" id="IPR041118">
    <property type="entry name" value="Rx_N"/>
</dbReference>
<dbReference type="AlphaFoldDB" id="A0AA38ZBA3"/>
<keyword evidence="3" id="KW-0611">Plant defense</keyword>
<reference evidence="5 6" key="1">
    <citation type="journal article" date="2023" name="BMC Biotechnol.">
        <title>Vitis rotundifolia cv Carlos genome sequencing.</title>
        <authorList>
            <person name="Huff M."/>
            <person name="Hulse-Kemp A."/>
            <person name="Scheffler B."/>
            <person name="Youngblood R."/>
            <person name="Simpson S."/>
            <person name="Babiker E."/>
            <person name="Staton M."/>
        </authorList>
    </citation>
    <scope>NUCLEOTIDE SEQUENCE [LARGE SCALE GENOMIC DNA]</scope>
    <source>
        <tissue evidence="5">Leaf</tissue>
    </source>
</reference>
<evidence type="ECO:0000256" key="2">
    <source>
        <dbReference type="ARBA" id="ARBA00022741"/>
    </source>
</evidence>
<dbReference type="GO" id="GO:0000166">
    <property type="term" value="F:nucleotide binding"/>
    <property type="evidence" value="ECO:0007669"/>
    <property type="project" value="UniProtKB-KW"/>
</dbReference>
<dbReference type="Gene3D" id="1.20.5.4130">
    <property type="match status" value="1"/>
</dbReference>
<organism evidence="5 6">
    <name type="scientific">Vitis rotundifolia</name>
    <name type="common">Muscadine grape</name>
    <dbReference type="NCBI Taxonomy" id="103349"/>
    <lineage>
        <taxon>Eukaryota</taxon>
        <taxon>Viridiplantae</taxon>
        <taxon>Streptophyta</taxon>
        <taxon>Embryophyta</taxon>
        <taxon>Tracheophyta</taxon>
        <taxon>Spermatophyta</taxon>
        <taxon>Magnoliopsida</taxon>
        <taxon>eudicotyledons</taxon>
        <taxon>Gunneridae</taxon>
        <taxon>Pentapetalae</taxon>
        <taxon>rosids</taxon>
        <taxon>Vitales</taxon>
        <taxon>Vitaceae</taxon>
        <taxon>Viteae</taxon>
        <taxon>Vitis</taxon>
    </lineage>
</organism>
<protein>
    <recommendedName>
        <fullName evidence="4">Disease resistance N-terminal domain-containing protein</fullName>
    </recommendedName>
</protein>
<comment type="caution">
    <text evidence="5">The sequence shown here is derived from an EMBL/GenBank/DDBJ whole genome shotgun (WGS) entry which is preliminary data.</text>
</comment>
<evidence type="ECO:0000256" key="3">
    <source>
        <dbReference type="ARBA" id="ARBA00022821"/>
    </source>
</evidence>
<keyword evidence="2" id="KW-0547">Nucleotide-binding</keyword>
<keyword evidence="6" id="KW-1185">Reference proteome</keyword>